<name>A0ABN7VGP2_GIGMA</name>
<dbReference type="InterPro" id="IPR027417">
    <property type="entry name" value="P-loop_NTPase"/>
</dbReference>
<sequence length="187" mass="21114">MTQETNICSSLFEILVSLNDQEVDTARLENIIQWDDSNHLVVVFLSQMPDSICALYQEKSKVPGNVESLLKSQNAELQDYYIMKPATLLKQLERLARRKMHKLKNLPEYALSIENLLKMAIILLRLHANIPVVCCGEACCGKTSLISFLSMVMEVNFQALNLYAGVYENNILDFIEKAIALATKGET</sequence>
<dbReference type="EMBL" id="CAJVQB010013945">
    <property type="protein sequence ID" value="CAG8765505.1"/>
    <property type="molecule type" value="Genomic_DNA"/>
</dbReference>
<dbReference type="InterPro" id="IPR031248">
    <property type="entry name" value="RNF213"/>
</dbReference>
<comment type="caution">
    <text evidence="1">The sequence shown here is derived from an EMBL/GenBank/DDBJ whole genome shotgun (WGS) entry which is preliminary data.</text>
</comment>
<accession>A0ABN7VGP2</accession>
<dbReference type="Proteomes" id="UP000789901">
    <property type="component" value="Unassembled WGS sequence"/>
</dbReference>
<dbReference type="PANTHER" id="PTHR22605:SF1">
    <property type="entry name" value="RZ-TYPE DOMAIN-CONTAINING PROTEIN"/>
    <property type="match status" value="1"/>
</dbReference>
<organism evidence="1 2">
    <name type="scientific">Gigaspora margarita</name>
    <dbReference type="NCBI Taxonomy" id="4874"/>
    <lineage>
        <taxon>Eukaryota</taxon>
        <taxon>Fungi</taxon>
        <taxon>Fungi incertae sedis</taxon>
        <taxon>Mucoromycota</taxon>
        <taxon>Glomeromycotina</taxon>
        <taxon>Glomeromycetes</taxon>
        <taxon>Diversisporales</taxon>
        <taxon>Gigasporaceae</taxon>
        <taxon>Gigaspora</taxon>
    </lineage>
</organism>
<reference evidence="1 2" key="1">
    <citation type="submission" date="2021-06" db="EMBL/GenBank/DDBJ databases">
        <authorList>
            <person name="Kallberg Y."/>
            <person name="Tangrot J."/>
            <person name="Rosling A."/>
        </authorList>
    </citation>
    <scope>NUCLEOTIDE SEQUENCE [LARGE SCALE GENOMIC DNA]</scope>
    <source>
        <strain evidence="1 2">120-4 pot B 10/14</strain>
    </source>
</reference>
<evidence type="ECO:0000313" key="2">
    <source>
        <dbReference type="Proteomes" id="UP000789901"/>
    </source>
</evidence>
<keyword evidence="2" id="KW-1185">Reference proteome</keyword>
<gene>
    <name evidence="1" type="ORF">GMARGA_LOCUS17974</name>
</gene>
<protein>
    <submittedName>
        <fullName evidence="1">37637_t:CDS:1</fullName>
    </submittedName>
</protein>
<proteinExistence type="predicted"/>
<dbReference type="Gene3D" id="3.40.50.300">
    <property type="entry name" value="P-loop containing nucleotide triphosphate hydrolases"/>
    <property type="match status" value="1"/>
</dbReference>
<evidence type="ECO:0000313" key="1">
    <source>
        <dbReference type="EMBL" id="CAG8765505.1"/>
    </source>
</evidence>
<dbReference type="PANTHER" id="PTHR22605">
    <property type="entry name" value="RZ-TYPE DOMAIN-CONTAINING PROTEIN"/>
    <property type="match status" value="1"/>
</dbReference>